<evidence type="ECO:0008006" key="5">
    <source>
        <dbReference type="Google" id="ProtNLM"/>
    </source>
</evidence>
<reference evidence="3" key="1">
    <citation type="submission" date="2019-11" db="EMBL/GenBank/DDBJ databases">
        <title>Microbial mats filling the niche in hypersaline microbial mats.</title>
        <authorList>
            <person name="Wong H.L."/>
            <person name="Macleod F.I."/>
            <person name="White R.A. III"/>
            <person name="Burns B.P."/>
        </authorList>
    </citation>
    <scope>NUCLEOTIDE SEQUENCE</scope>
    <source>
        <strain evidence="3">Rbin_158</strain>
    </source>
</reference>
<sequence length="525" mass="57701">MKRTLVISLLLGVMVLGAVAGASPASEFERKSQQLVAELHTYFPQVQGVVVSVQDDTVFLDLGLEHHLLPGAQLAVLQEGVEIIHPKTQEVLGTYEKQIATLQVTDVMEQFSIARILWRAPDAEIAQGSRVGAFSGRVKLAVLPVENLTETDLSPITAYTLFVRTLQADDRFTVFDEADLKAAALEADLDPAAIAQGTNLTALNAVLHADTFLRLELHPDAENLLTRVILLAENGQEIGSVQEIVRDAAALQQPPASVESPPDQPAETAPPVEPVATPAPTPQPPVAESLEPVPSLPITKNVLQEEAAAELPFWTSDILRIKANKLTVGDLTGDGENEVILSTRTDIEIFQHGILGVKDSFFSVGQIEGYNDALIIALGAADINQNGRAELFVTTFRNSNAQVRVFEYTDGKFEEIWERIGLILRVIHTPEGKTYLVGQKTTRSLSADLFVGNVSEYEWNGSEYDHKAPLNVPGRFDIFGFTLADLDHNGREEAIRYNRLDNIEVFKGRERIWRSRPSYEGYRLS</sequence>
<dbReference type="EMBL" id="WJJP01000612">
    <property type="protein sequence ID" value="MBD3326645.1"/>
    <property type="molecule type" value="Genomic_DNA"/>
</dbReference>
<accession>A0A9D5JZ19</accession>
<feature type="chain" id="PRO_5038362492" description="VCBS repeat-containing protein" evidence="2">
    <location>
        <begin position="21"/>
        <end position="525"/>
    </location>
</feature>
<feature type="non-terminal residue" evidence="3">
    <location>
        <position position="525"/>
    </location>
</feature>
<dbReference type="AlphaFoldDB" id="A0A9D5JZ19"/>
<keyword evidence="2" id="KW-0732">Signal</keyword>
<evidence type="ECO:0000313" key="3">
    <source>
        <dbReference type="EMBL" id="MBD3326645.1"/>
    </source>
</evidence>
<dbReference type="Proteomes" id="UP000649604">
    <property type="component" value="Unassembled WGS sequence"/>
</dbReference>
<dbReference type="Gene3D" id="3.40.50.10610">
    <property type="entry name" value="ABC-type transport auxiliary lipoprotein component"/>
    <property type="match status" value="1"/>
</dbReference>
<proteinExistence type="predicted"/>
<evidence type="ECO:0000256" key="2">
    <source>
        <dbReference type="SAM" id="SignalP"/>
    </source>
</evidence>
<name>A0A9D5JZ19_9BACT</name>
<organism evidence="3 4">
    <name type="scientific">candidate division KSB3 bacterium</name>
    <dbReference type="NCBI Taxonomy" id="2044937"/>
    <lineage>
        <taxon>Bacteria</taxon>
        <taxon>candidate division KSB3</taxon>
    </lineage>
</organism>
<protein>
    <recommendedName>
        <fullName evidence="5">VCBS repeat-containing protein</fullName>
    </recommendedName>
</protein>
<dbReference type="SUPFAM" id="SSF69318">
    <property type="entry name" value="Integrin alpha N-terminal domain"/>
    <property type="match status" value="1"/>
</dbReference>
<comment type="caution">
    <text evidence="3">The sequence shown here is derived from an EMBL/GenBank/DDBJ whole genome shotgun (WGS) entry which is preliminary data.</text>
</comment>
<dbReference type="InterPro" id="IPR028994">
    <property type="entry name" value="Integrin_alpha_N"/>
</dbReference>
<feature type="region of interest" description="Disordered" evidence="1">
    <location>
        <begin position="251"/>
        <end position="292"/>
    </location>
</feature>
<feature type="compositionally biased region" description="Pro residues" evidence="1">
    <location>
        <begin position="271"/>
        <end position="285"/>
    </location>
</feature>
<evidence type="ECO:0000313" key="4">
    <source>
        <dbReference type="Proteomes" id="UP000649604"/>
    </source>
</evidence>
<evidence type="ECO:0000256" key="1">
    <source>
        <dbReference type="SAM" id="MobiDB-lite"/>
    </source>
</evidence>
<gene>
    <name evidence="3" type="ORF">GF339_18825</name>
</gene>
<feature type="signal peptide" evidence="2">
    <location>
        <begin position="1"/>
        <end position="20"/>
    </location>
</feature>